<feature type="compositionally biased region" description="Basic and acidic residues" evidence="1">
    <location>
        <begin position="72"/>
        <end position="96"/>
    </location>
</feature>
<keyword evidence="3" id="KW-1185">Reference proteome</keyword>
<protein>
    <submittedName>
        <fullName evidence="2">Uncharacterized protein</fullName>
    </submittedName>
</protein>
<comment type="caution">
    <text evidence="2">The sequence shown here is derived from an EMBL/GenBank/DDBJ whole genome shotgun (WGS) entry which is preliminary data.</text>
</comment>
<feature type="region of interest" description="Disordered" evidence="1">
    <location>
        <begin position="58"/>
        <end position="97"/>
    </location>
</feature>
<organism evidence="2 3">
    <name type="scientific">Bombardia bombarda</name>
    <dbReference type="NCBI Taxonomy" id="252184"/>
    <lineage>
        <taxon>Eukaryota</taxon>
        <taxon>Fungi</taxon>
        <taxon>Dikarya</taxon>
        <taxon>Ascomycota</taxon>
        <taxon>Pezizomycotina</taxon>
        <taxon>Sordariomycetes</taxon>
        <taxon>Sordariomycetidae</taxon>
        <taxon>Sordariales</taxon>
        <taxon>Lasiosphaeriaceae</taxon>
        <taxon>Bombardia</taxon>
    </lineage>
</organism>
<evidence type="ECO:0000313" key="3">
    <source>
        <dbReference type="Proteomes" id="UP001174934"/>
    </source>
</evidence>
<dbReference type="Proteomes" id="UP001174934">
    <property type="component" value="Unassembled WGS sequence"/>
</dbReference>
<evidence type="ECO:0000313" key="2">
    <source>
        <dbReference type="EMBL" id="KAK0615217.1"/>
    </source>
</evidence>
<reference evidence="2" key="1">
    <citation type="submission" date="2023-06" db="EMBL/GenBank/DDBJ databases">
        <title>Genome-scale phylogeny and comparative genomics of the fungal order Sordariales.</title>
        <authorList>
            <consortium name="Lawrence Berkeley National Laboratory"/>
            <person name="Hensen N."/>
            <person name="Bonometti L."/>
            <person name="Westerberg I."/>
            <person name="Brannstrom I.O."/>
            <person name="Guillou S."/>
            <person name="Cros-Aarteil S."/>
            <person name="Calhoun S."/>
            <person name="Haridas S."/>
            <person name="Kuo A."/>
            <person name="Mondo S."/>
            <person name="Pangilinan J."/>
            <person name="Riley R."/>
            <person name="LaButti K."/>
            <person name="Andreopoulos B."/>
            <person name="Lipzen A."/>
            <person name="Chen C."/>
            <person name="Yanf M."/>
            <person name="Daum C."/>
            <person name="Ng V."/>
            <person name="Clum A."/>
            <person name="Steindorff A."/>
            <person name="Ohm R."/>
            <person name="Martin F."/>
            <person name="Silar P."/>
            <person name="Natvig D."/>
            <person name="Lalanne C."/>
            <person name="Gautier V."/>
            <person name="Ament-velasquez S.L."/>
            <person name="Kruys A."/>
            <person name="Hutchinson M.I."/>
            <person name="Powell A.J."/>
            <person name="Barry K."/>
            <person name="Miller A.N."/>
            <person name="Grigoriev I.V."/>
            <person name="Debuchy R."/>
            <person name="Gladieux P."/>
            <person name="Thoren M.H."/>
            <person name="Johannesson H."/>
        </authorList>
    </citation>
    <scope>NUCLEOTIDE SEQUENCE</scope>
    <source>
        <strain evidence="2">SMH3391-2</strain>
    </source>
</reference>
<accession>A0AA40BVK0</accession>
<name>A0AA40BVK0_9PEZI</name>
<evidence type="ECO:0000256" key="1">
    <source>
        <dbReference type="SAM" id="MobiDB-lite"/>
    </source>
</evidence>
<gene>
    <name evidence="2" type="ORF">B0T17DRAFT_380963</name>
</gene>
<dbReference type="EMBL" id="JAULSR010000007">
    <property type="protein sequence ID" value="KAK0615217.1"/>
    <property type="molecule type" value="Genomic_DNA"/>
</dbReference>
<sequence>MIHNSTCSPPGASIYSIMANSPRSSLFVLRSIHAILPQIPIRSPEPTLKPLNERYISARHANMGNTSSSNRNGDRERGRKDKELRRQGKKAKREEPQGITNALPLTIGCTYCLGFGKTTVCPVAARNNGSKLMARNHSCATKNDIIPRSDPDDPWSYTLQFNVDLCWSNEEKRQAIRKVIDDGEEFQGATYIDFGLLVQQCDRYGILYNEPLKPRTETSGGSSSHRR</sequence>
<proteinExistence type="predicted"/>
<dbReference type="AlphaFoldDB" id="A0AA40BVK0"/>